<sequence>MREVPKELAKPLSINNQQSWLTGKVLGHGNLANVTPIYKKDWKDDSGKYRPVSLISVLGKVMEKIILSLIKQHVQNDQGIKPSQHGFMKGKSCLTSLVFYEKVICIVDEGKAVDVAQLDFSKAFDTISHSVFPEKLVAGNLDE</sequence>
<keyword evidence="3" id="KW-1185">Reference proteome</keyword>
<dbReference type="InterPro" id="IPR000477">
    <property type="entry name" value="RT_dom"/>
</dbReference>
<evidence type="ECO:0000313" key="3">
    <source>
        <dbReference type="Proteomes" id="UP000796761"/>
    </source>
</evidence>
<feature type="domain" description="Reverse transcriptase" evidence="1">
    <location>
        <begin position="39"/>
        <end position="130"/>
    </location>
</feature>
<evidence type="ECO:0000259" key="1">
    <source>
        <dbReference type="Pfam" id="PF00078"/>
    </source>
</evidence>
<dbReference type="PANTHER" id="PTHR19446">
    <property type="entry name" value="REVERSE TRANSCRIPTASES"/>
    <property type="match status" value="1"/>
</dbReference>
<organism evidence="2 3">
    <name type="scientific">Zosterops borbonicus</name>
    <dbReference type="NCBI Taxonomy" id="364589"/>
    <lineage>
        <taxon>Eukaryota</taxon>
        <taxon>Metazoa</taxon>
        <taxon>Chordata</taxon>
        <taxon>Craniata</taxon>
        <taxon>Vertebrata</taxon>
        <taxon>Euteleostomi</taxon>
        <taxon>Archelosauria</taxon>
        <taxon>Archosauria</taxon>
        <taxon>Dinosauria</taxon>
        <taxon>Saurischia</taxon>
        <taxon>Theropoda</taxon>
        <taxon>Coelurosauria</taxon>
        <taxon>Aves</taxon>
        <taxon>Neognathae</taxon>
        <taxon>Neoaves</taxon>
        <taxon>Telluraves</taxon>
        <taxon>Australaves</taxon>
        <taxon>Passeriformes</taxon>
        <taxon>Sylvioidea</taxon>
        <taxon>Zosteropidae</taxon>
        <taxon>Zosterops</taxon>
    </lineage>
</organism>
<accession>A0A8K1LKP7</accession>
<proteinExistence type="predicted"/>
<dbReference type="SUPFAM" id="SSF56672">
    <property type="entry name" value="DNA/RNA polymerases"/>
    <property type="match status" value="1"/>
</dbReference>
<dbReference type="OrthoDB" id="416454at2759"/>
<protein>
    <recommendedName>
        <fullName evidence="1">Reverse transcriptase domain-containing protein</fullName>
    </recommendedName>
</protein>
<dbReference type="InterPro" id="IPR043502">
    <property type="entry name" value="DNA/RNA_pol_sf"/>
</dbReference>
<dbReference type="Proteomes" id="UP000796761">
    <property type="component" value="Unassembled WGS sequence"/>
</dbReference>
<dbReference type="AlphaFoldDB" id="A0A8K1LKP7"/>
<name>A0A8K1LKP7_9PASS</name>
<evidence type="ECO:0000313" key="2">
    <source>
        <dbReference type="EMBL" id="TRZ17221.1"/>
    </source>
</evidence>
<dbReference type="Pfam" id="PF00078">
    <property type="entry name" value="RVT_1"/>
    <property type="match status" value="1"/>
</dbReference>
<comment type="caution">
    <text evidence="2">The sequence shown here is derived from an EMBL/GenBank/DDBJ whole genome shotgun (WGS) entry which is preliminary data.</text>
</comment>
<reference evidence="2" key="1">
    <citation type="submission" date="2019-04" db="EMBL/GenBank/DDBJ databases">
        <title>Genome assembly of Zosterops borbonicus 15179.</title>
        <authorList>
            <person name="Leroy T."/>
            <person name="Anselmetti Y."/>
            <person name="Tilak M.-K."/>
            <person name="Nabholz B."/>
        </authorList>
    </citation>
    <scope>NUCLEOTIDE SEQUENCE</scope>
    <source>
        <strain evidence="2">HGM_15179</strain>
        <tissue evidence="2">Muscle</tissue>
    </source>
</reference>
<gene>
    <name evidence="2" type="ORF">HGM15179_009884</name>
</gene>
<dbReference type="EMBL" id="SWJQ01000278">
    <property type="protein sequence ID" value="TRZ17221.1"/>
    <property type="molecule type" value="Genomic_DNA"/>
</dbReference>